<keyword evidence="6" id="KW-0716">Sensory transduction</keyword>
<dbReference type="Pfam" id="PF13426">
    <property type="entry name" value="PAS_9"/>
    <property type="match status" value="1"/>
</dbReference>
<name>A0A2U8VZN0_9HYPH</name>
<reference evidence="19 20" key="1">
    <citation type="submission" date="2018-05" db="EMBL/GenBank/DDBJ databases">
        <title>Complete Genome Sequence of Methylobacterium sp. 17Sr1-43.</title>
        <authorList>
            <person name="Srinivasan S."/>
        </authorList>
    </citation>
    <scope>NUCLEOTIDE SEQUENCE [LARGE SCALE GENOMIC DNA]</scope>
    <source>
        <strain evidence="19 20">17Sr1-43</strain>
    </source>
</reference>
<evidence type="ECO:0000256" key="3">
    <source>
        <dbReference type="ARBA" id="ARBA00021740"/>
    </source>
</evidence>
<accession>A0A2U8VZN0</accession>
<dbReference type="OrthoDB" id="7991996at2"/>
<dbReference type="InterPro" id="IPR013655">
    <property type="entry name" value="PAS_fold_3"/>
</dbReference>
<evidence type="ECO:0000256" key="2">
    <source>
        <dbReference type="ARBA" id="ARBA00012438"/>
    </source>
</evidence>
<organism evidence="19 20">
    <name type="scientific">Methylobacterium radiodurans</name>
    <dbReference type="NCBI Taxonomy" id="2202828"/>
    <lineage>
        <taxon>Bacteria</taxon>
        <taxon>Pseudomonadati</taxon>
        <taxon>Pseudomonadota</taxon>
        <taxon>Alphaproteobacteria</taxon>
        <taxon>Hyphomicrobiales</taxon>
        <taxon>Methylobacteriaceae</taxon>
        <taxon>Methylobacterium</taxon>
    </lineage>
</organism>
<keyword evidence="12 19" id="KW-0418">Kinase</keyword>
<keyword evidence="20" id="KW-1185">Reference proteome</keyword>
<dbReference type="InterPro" id="IPR011102">
    <property type="entry name" value="Sig_transdc_His_kinase_HWE"/>
</dbReference>
<feature type="domain" description="PAS" evidence="17">
    <location>
        <begin position="175"/>
        <end position="246"/>
    </location>
</feature>
<dbReference type="CDD" id="cd00130">
    <property type="entry name" value="PAS"/>
    <property type="match status" value="2"/>
</dbReference>
<dbReference type="KEGG" id="meti:DK427_25685"/>
<dbReference type="EC" id="2.7.13.3" evidence="2"/>
<evidence type="ECO:0000313" key="19">
    <source>
        <dbReference type="EMBL" id="AWN38700.1"/>
    </source>
</evidence>
<evidence type="ECO:0000256" key="10">
    <source>
        <dbReference type="ARBA" id="ARBA00022737"/>
    </source>
</evidence>
<keyword evidence="9" id="KW-0808">Transferase</keyword>
<dbReference type="SUPFAM" id="SSF55785">
    <property type="entry name" value="PYP-like sensor domain (PAS domain)"/>
    <property type="match status" value="2"/>
</dbReference>
<keyword evidence="15" id="KW-0843">Virulence</keyword>
<dbReference type="InterPro" id="IPR035965">
    <property type="entry name" value="PAS-like_dom_sf"/>
</dbReference>
<dbReference type="GO" id="GO:0004673">
    <property type="term" value="F:protein histidine kinase activity"/>
    <property type="evidence" value="ECO:0007669"/>
    <property type="project" value="UniProtKB-EC"/>
</dbReference>
<dbReference type="GO" id="GO:0009881">
    <property type="term" value="F:photoreceptor activity"/>
    <property type="evidence" value="ECO:0007669"/>
    <property type="project" value="UniProtKB-KW"/>
</dbReference>
<dbReference type="PANTHER" id="PTHR41523:SF8">
    <property type="entry name" value="ETHYLENE RESPONSE SENSOR PROTEIN"/>
    <property type="match status" value="1"/>
</dbReference>
<dbReference type="AlphaFoldDB" id="A0A2U8VZN0"/>
<dbReference type="GO" id="GO:0005524">
    <property type="term" value="F:ATP binding"/>
    <property type="evidence" value="ECO:0007669"/>
    <property type="project" value="UniProtKB-KW"/>
</dbReference>
<evidence type="ECO:0000259" key="18">
    <source>
        <dbReference type="PROSITE" id="PS50113"/>
    </source>
</evidence>
<keyword evidence="4" id="KW-0600">Photoreceptor protein</keyword>
<dbReference type="Proteomes" id="UP000246058">
    <property type="component" value="Chromosome"/>
</dbReference>
<keyword evidence="8" id="KW-0288">FMN</keyword>
<dbReference type="SMART" id="SM00911">
    <property type="entry name" value="HWE_HK"/>
    <property type="match status" value="1"/>
</dbReference>
<evidence type="ECO:0000256" key="7">
    <source>
        <dbReference type="ARBA" id="ARBA00022630"/>
    </source>
</evidence>
<dbReference type="Gene3D" id="3.30.450.20">
    <property type="entry name" value="PAS domain"/>
    <property type="match status" value="2"/>
</dbReference>
<keyword evidence="11" id="KW-0547">Nucleotide-binding</keyword>
<keyword evidence="5" id="KW-0597">Phosphoprotein</keyword>
<evidence type="ECO:0000256" key="1">
    <source>
        <dbReference type="ARBA" id="ARBA00000085"/>
    </source>
</evidence>
<evidence type="ECO:0000256" key="12">
    <source>
        <dbReference type="ARBA" id="ARBA00022777"/>
    </source>
</evidence>
<sequence>MPEEGSPVLSDSRNEERINRELARFGNGPDPFAAAVRTTRMPMLITDPRQPDNPIIFVNRAFERLTGYTRAEILGHNCRFLQGPETDREAVSRIRDAVERRVPIEIELLNHRKDGSVFWNRLLVSPVFDDDGELTYFFASQFDVTLERDRLVRLQRDRDALEAEVGKRALDLSRSEERLRFALRAGRLGSWTLDLDARRLMASDECRRIFGASPGDAFGYDQLVATVHPDDRARMQAEMERCIAERADYDIEYRIVTAQGEIRWLLVRGRPTYQADGTPLYMAGVILDFTDRKRAEEHRDLLARELSHRVKNTLATVQSIARQTLRSAGSVGEAGTVLEARIQSLAAANDVLTREGGDWATLAEVVTAALKPFGVEQTHRFKTGGPKIQLAPRVALAFSLALHELSTNSVKYGALSADGGRVLVSWDIVLGAQPPHLWFQWQEVGGPDVSVPDRKGFGSRMIEWALAKEISGTAEIEYRPRGLVFVAEAPLPAIVQE</sequence>
<evidence type="ECO:0000256" key="5">
    <source>
        <dbReference type="ARBA" id="ARBA00022553"/>
    </source>
</evidence>
<keyword evidence="13" id="KW-0067">ATP-binding</keyword>
<keyword evidence="10" id="KW-0677">Repeat</keyword>
<dbReference type="Gene3D" id="2.10.70.100">
    <property type="match status" value="1"/>
</dbReference>
<dbReference type="NCBIfam" id="TIGR00229">
    <property type="entry name" value="sensory_box"/>
    <property type="match status" value="2"/>
</dbReference>
<evidence type="ECO:0000256" key="9">
    <source>
        <dbReference type="ARBA" id="ARBA00022679"/>
    </source>
</evidence>
<feature type="domain" description="PAC" evidence="18">
    <location>
        <begin position="102"/>
        <end position="156"/>
    </location>
</feature>
<keyword evidence="16" id="KW-0675">Receptor</keyword>
<dbReference type="PROSITE" id="PS50112">
    <property type="entry name" value="PAS"/>
    <property type="match status" value="2"/>
</dbReference>
<feature type="domain" description="PAC" evidence="18">
    <location>
        <begin position="249"/>
        <end position="301"/>
    </location>
</feature>
<dbReference type="EMBL" id="CP029551">
    <property type="protein sequence ID" value="AWN38700.1"/>
    <property type="molecule type" value="Genomic_DNA"/>
</dbReference>
<dbReference type="SMART" id="SM00091">
    <property type="entry name" value="PAS"/>
    <property type="match status" value="2"/>
</dbReference>
<comment type="catalytic activity">
    <reaction evidence="1">
        <text>ATP + protein L-histidine = ADP + protein N-phospho-L-histidine.</text>
        <dbReference type="EC" id="2.7.13.3"/>
    </reaction>
</comment>
<evidence type="ECO:0000256" key="16">
    <source>
        <dbReference type="ARBA" id="ARBA00023170"/>
    </source>
</evidence>
<evidence type="ECO:0000256" key="14">
    <source>
        <dbReference type="ARBA" id="ARBA00022991"/>
    </source>
</evidence>
<dbReference type="InterPro" id="IPR000700">
    <property type="entry name" value="PAS-assoc_C"/>
</dbReference>
<evidence type="ECO:0000256" key="15">
    <source>
        <dbReference type="ARBA" id="ARBA00023026"/>
    </source>
</evidence>
<dbReference type="PROSITE" id="PS50113">
    <property type="entry name" value="PAC"/>
    <property type="match status" value="2"/>
</dbReference>
<dbReference type="Pfam" id="PF07536">
    <property type="entry name" value="HWE_HK"/>
    <property type="match status" value="1"/>
</dbReference>
<keyword evidence="14" id="KW-0157">Chromophore</keyword>
<evidence type="ECO:0000256" key="11">
    <source>
        <dbReference type="ARBA" id="ARBA00022741"/>
    </source>
</evidence>
<evidence type="ECO:0000256" key="6">
    <source>
        <dbReference type="ARBA" id="ARBA00022606"/>
    </source>
</evidence>
<evidence type="ECO:0000259" key="17">
    <source>
        <dbReference type="PROSITE" id="PS50112"/>
    </source>
</evidence>
<dbReference type="SMART" id="SM00086">
    <property type="entry name" value="PAC"/>
    <property type="match status" value="2"/>
</dbReference>
<dbReference type="PANTHER" id="PTHR41523">
    <property type="entry name" value="TWO-COMPONENT SYSTEM SENSOR PROTEIN"/>
    <property type="match status" value="1"/>
</dbReference>
<dbReference type="Pfam" id="PF08447">
    <property type="entry name" value="PAS_3"/>
    <property type="match status" value="1"/>
</dbReference>
<evidence type="ECO:0000256" key="4">
    <source>
        <dbReference type="ARBA" id="ARBA00022543"/>
    </source>
</evidence>
<dbReference type="InterPro" id="IPR001610">
    <property type="entry name" value="PAC"/>
</dbReference>
<evidence type="ECO:0000256" key="13">
    <source>
        <dbReference type="ARBA" id="ARBA00022840"/>
    </source>
</evidence>
<gene>
    <name evidence="19" type="ORF">DK427_25685</name>
</gene>
<keyword evidence="7" id="KW-0285">Flavoprotein</keyword>
<evidence type="ECO:0000256" key="8">
    <source>
        <dbReference type="ARBA" id="ARBA00022643"/>
    </source>
</evidence>
<protein>
    <recommendedName>
        <fullName evidence="3">Blue-light-activated histidine kinase</fullName>
        <ecNumber evidence="2">2.7.13.3</ecNumber>
    </recommendedName>
</protein>
<proteinExistence type="predicted"/>
<evidence type="ECO:0000313" key="20">
    <source>
        <dbReference type="Proteomes" id="UP000246058"/>
    </source>
</evidence>
<feature type="domain" description="PAS" evidence="17">
    <location>
        <begin position="28"/>
        <end position="101"/>
    </location>
</feature>
<dbReference type="InterPro" id="IPR000014">
    <property type="entry name" value="PAS"/>
</dbReference>